<name>A0A3A4K0I8_9NOCA</name>
<dbReference type="InterPro" id="IPR013196">
    <property type="entry name" value="HTH_11"/>
</dbReference>
<keyword evidence="6" id="KW-1185">Reference proteome</keyword>
<evidence type="ECO:0000256" key="2">
    <source>
        <dbReference type="ARBA" id="ARBA00023125"/>
    </source>
</evidence>
<keyword evidence="1" id="KW-0805">Transcription regulation</keyword>
<dbReference type="PANTHER" id="PTHR34580:SF3">
    <property type="entry name" value="PROTEIN PAFB"/>
    <property type="match status" value="1"/>
</dbReference>
<proteinExistence type="predicted"/>
<dbReference type="Proteomes" id="UP000266677">
    <property type="component" value="Unassembled WGS sequence"/>
</dbReference>
<dbReference type="InterPro" id="IPR036388">
    <property type="entry name" value="WH-like_DNA-bd_sf"/>
</dbReference>
<dbReference type="PROSITE" id="PS52050">
    <property type="entry name" value="WYL"/>
    <property type="match status" value="1"/>
</dbReference>
<reference evidence="5 6" key="1">
    <citation type="submission" date="2018-09" db="EMBL/GenBank/DDBJ databases">
        <title>YIM PH21274 draft genome.</title>
        <authorList>
            <person name="Miao C."/>
        </authorList>
    </citation>
    <scope>NUCLEOTIDE SEQUENCE [LARGE SCALE GENOMIC DNA]</scope>
    <source>
        <strain evidence="5 6">YIM PH 21724</strain>
    </source>
</reference>
<evidence type="ECO:0000256" key="3">
    <source>
        <dbReference type="ARBA" id="ARBA00023163"/>
    </source>
</evidence>
<dbReference type="PIRSF" id="PIRSF016838">
    <property type="entry name" value="PafC"/>
    <property type="match status" value="1"/>
</dbReference>
<dbReference type="AlphaFoldDB" id="A0A3A4K0I8"/>
<dbReference type="GO" id="GO:0003677">
    <property type="term" value="F:DNA binding"/>
    <property type="evidence" value="ECO:0007669"/>
    <property type="project" value="UniProtKB-KW"/>
</dbReference>
<dbReference type="InterPro" id="IPR036390">
    <property type="entry name" value="WH_DNA-bd_sf"/>
</dbReference>
<dbReference type="OrthoDB" id="8555652at2"/>
<dbReference type="CDD" id="cd00090">
    <property type="entry name" value="HTH_ARSR"/>
    <property type="match status" value="1"/>
</dbReference>
<dbReference type="InterPro" id="IPR001034">
    <property type="entry name" value="DeoR_HTH"/>
</dbReference>
<dbReference type="PROSITE" id="PS51000">
    <property type="entry name" value="HTH_DEOR_2"/>
    <property type="match status" value="1"/>
</dbReference>
<keyword evidence="2" id="KW-0238">DNA-binding</keyword>
<dbReference type="InterPro" id="IPR026881">
    <property type="entry name" value="WYL_dom"/>
</dbReference>
<evidence type="ECO:0000313" key="6">
    <source>
        <dbReference type="Proteomes" id="UP000266677"/>
    </source>
</evidence>
<sequence>MADTSARMLRLLSLLQTHRHWSGVDLADRLGISLRTVRRDIDRLRELGYPVEAQRGVEGGYRLAPGATLPPLVLDDEEAVALALGLQGAADSAVAGIAESSVRALTKLTDVMPPRLRHRVDSVRAMTESAERRIPERVPVTDPDALVVLAQACRDTMRVRFDYLAADGAASIRHVEPLRLISARRRWYLVCYDLDRQDWRSFRLDRLRRPHPTGSRFRPRELPAVDAVEYIRSRIHNPPTPFAIEVLLHTNVDAADVRIGDYAELEAIDDEHCVMRMRADQLEWAALALGIVGCEFTVRTPPELRELLTDWSTRFARGRPR</sequence>
<dbReference type="InterPro" id="IPR011991">
    <property type="entry name" value="ArsR-like_HTH"/>
</dbReference>
<dbReference type="Gene3D" id="1.10.10.10">
    <property type="entry name" value="Winged helix-like DNA-binding domain superfamily/Winged helix DNA-binding domain"/>
    <property type="match status" value="1"/>
</dbReference>
<dbReference type="RefSeq" id="WP_120039076.1">
    <property type="nucleotide sequence ID" value="NZ_QZFU01000015.1"/>
</dbReference>
<dbReference type="Pfam" id="PF13280">
    <property type="entry name" value="WYL"/>
    <property type="match status" value="1"/>
</dbReference>
<dbReference type="SUPFAM" id="SSF46785">
    <property type="entry name" value="Winged helix' DNA-binding domain"/>
    <property type="match status" value="1"/>
</dbReference>
<dbReference type="GO" id="GO:0003700">
    <property type="term" value="F:DNA-binding transcription factor activity"/>
    <property type="evidence" value="ECO:0007669"/>
    <property type="project" value="InterPro"/>
</dbReference>
<feature type="domain" description="HTH deoR-type" evidence="4">
    <location>
        <begin position="4"/>
        <end position="59"/>
    </location>
</feature>
<gene>
    <name evidence="5" type="ORF">D5S18_07325</name>
</gene>
<evidence type="ECO:0000256" key="1">
    <source>
        <dbReference type="ARBA" id="ARBA00023015"/>
    </source>
</evidence>
<protein>
    <submittedName>
        <fullName evidence="5">YafY family transcriptional regulator</fullName>
    </submittedName>
</protein>
<evidence type="ECO:0000259" key="4">
    <source>
        <dbReference type="PROSITE" id="PS51000"/>
    </source>
</evidence>
<dbReference type="InterPro" id="IPR018356">
    <property type="entry name" value="Tscrpt_reg_HTH_DeoR_CS"/>
</dbReference>
<dbReference type="EMBL" id="QZFU01000015">
    <property type="protein sequence ID" value="RJO77553.1"/>
    <property type="molecule type" value="Genomic_DNA"/>
</dbReference>
<accession>A0A3A4K0I8</accession>
<dbReference type="Pfam" id="PF08279">
    <property type="entry name" value="HTH_11"/>
    <property type="match status" value="1"/>
</dbReference>
<dbReference type="InterPro" id="IPR051534">
    <property type="entry name" value="CBASS_pafABC_assoc_protein"/>
</dbReference>
<organism evidence="5 6">
    <name type="scientific">Nocardia panacis</name>
    <dbReference type="NCBI Taxonomy" id="2340916"/>
    <lineage>
        <taxon>Bacteria</taxon>
        <taxon>Bacillati</taxon>
        <taxon>Actinomycetota</taxon>
        <taxon>Actinomycetes</taxon>
        <taxon>Mycobacteriales</taxon>
        <taxon>Nocardiaceae</taxon>
        <taxon>Nocardia</taxon>
    </lineage>
</organism>
<dbReference type="PANTHER" id="PTHR34580">
    <property type="match status" value="1"/>
</dbReference>
<evidence type="ECO:0000313" key="5">
    <source>
        <dbReference type="EMBL" id="RJO77553.1"/>
    </source>
</evidence>
<dbReference type="PROSITE" id="PS00894">
    <property type="entry name" value="HTH_DEOR_1"/>
    <property type="match status" value="1"/>
</dbReference>
<keyword evidence="3" id="KW-0804">Transcription</keyword>
<comment type="caution">
    <text evidence="5">The sequence shown here is derived from an EMBL/GenBank/DDBJ whole genome shotgun (WGS) entry which is preliminary data.</text>
</comment>
<dbReference type="InterPro" id="IPR028349">
    <property type="entry name" value="PafC-like"/>
</dbReference>